<sequence>MNREISIDAHELTKTYYLYDRPIDRVKETFHPWRKIYHRPFDAVKGLSFTIHKGESFGIIGRNGSGKSTLLQMICGILQPTSGYVTVNGRVAALLELGAGFNPEFSGRENVYLNGAILGFSTAEIDDLYDEIVGFADIGDFVDQPVKTYSSGMYVRLAFAVQACVEPEILVVDEALSVGDVFFQQKCLGRMRQLRENGTTLLFVSHDMGIVRELCESSVYLHKGRLAYCGPSHKAVQKYYNMDHRQVSGSSGSENGGAPVASSLTGNEIWKQDISQSQDGADAEILSVSMEDKDGFPSMKATIGEQISFTLYYRVNKSGPIHASVSIKNRFDNLISCNGTYINNLEPQTLAEGAVGKIVFKVQCDMEAGPYTLHFSLSSPGDRPNRAATVDETPWLGPLSIEWDYENHKAPFLGMFNLPVFCSFGEDTK</sequence>
<keyword evidence="2" id="KW-0813">Transport</keyword>
<dbReference type="HOGENOM" id="CLU_000604_101_1_7"/>
<dbReference type="PANTHER" id="PTHR46743">
    <property type="entry name" value="TEICHOIC ACIDS EXPORT ATP-BINDING PROTEIN TAGH"/>
    <property type="match status" value="1"/>
</dbReference>
<dbReference type="GO" id="GO:0140359">
    <property type="term" value="F:ABC-type transporter activity"/>
    <property type="evidence" value="ECO:0007669"/>
    <property type="project" value="InterPro"/>
</dbReference>
<dbReference type="SMART" id="SM00382">
    <property type="entry name" value="AAA"/>
    <property type="match status" value="1"/>
</dbReference>
<dbReference type="Pfam" id="PF14524">
    <property type="entry name" value="Wzt_C"/>
    <property type="match status" value="1"/>
</dbReference>
<dbReference type="RefSeq" id="WP_015404633.1">
    <property type="nucleotide sequence ID" value="NC_020304.1"/>
</dbReference>
<accession>M1PH51</accession>
<keyword evidence="3" id="KW-0547">Nucleotide-binding</keyword>
<evidence type="ECO:0000313" key="6">
    <source>
        <dbReference type="EMBL" id="AGF78945.1"/>
    </source>
</evidence>
<dbReference type="Pfam" id="PF00005">
    <property type="entry name" value="ABC_tran"/>
    <property type="match status" value="1"/>
</dbReference>
<dbReference type="AlphaFoldDB" id="M1PH51"/>
<dbReference type="Gene3D" id="2.70.50.60">
    <property type="entry name" value="abc- transporter (atp binding component) like domain"/>
    <property type="match status" value="1"/>
</dbReference>
<dbReference type="EMBL" id="CP003985">
    <property type="protein sequence ID" value="AGF78945.1"/>
    <property type="molecule type" value="Genomic_DNA"/>
</dbReference>
<dbReference type="eggNOG" id="COG1134">
    <property type="taxonomic scope" value="Bacteria"/>
</dbReference>
<dbReference type="InterPro" id="IPR050683">
    <property type="entry name" value="Bact_Polysacc_Export_ATP-bd"/>
</dbReference>
<name>M1PH51_DESSD</name>
<dbReference type="GO" id="GO:0005524">
    <property type="term" value="F:ATP binding"/>
    <property type="evidence" value="ECO:0007669"/>
    <property type="project" value="UniProtKB-KW"/>
</dbReference>
<proteinExistence type="inferred from homology"/>
<reference evidence="7" key="1">
    <citation type="journal article" date="2013" name="Stand. Genomic Sci.">
        <title>Complete genome sequence of Desulfocapsa sulfexigens, a marine deltaproteobacterium specialized in disproportionating inorganic sulfur compounds.</title>
        <authorList>
            <person name="Finster K.W."/>
            <person name="Kjeldsen K.U."/>
            <person name="Kube M."/>
            <person name="Reinhardt R."/>
            <person name="Mussmann M."/>
            <person name="Amann R."/>
            <person name="Schreiber L."/>
        </authorList>
    </citation>
    <scope>NUCLEOTIDE SEQUENCE [LARGE SCALE GENOMIC DNA]</scope>
    <source>
        <strain evidence="7">DSM 10523 / SB164P1</strain>
    </source>
</reference>
<dbReference type="PATRIC" id="fig|1167006.5.peg.2614"/>
<dbReference type="InterPro" id="IPR003593">
    <property type="entry name" value="AAA+_ATPase"/>
</dbReference>
<dbReference type="STRING" id="1167006.UWK_02406"/>
<evidence type="ECO:0000256" key="1">
    <source>
        <dbReference type="ARBA" id="ARBA00005417"/>
    </source>
</evidence>
<dbReference type="Proteomes" id="UP000011721">
    <property type="component" value="Chromosome"/>
</dbReference>
<keyword evidence="4" id="KW-0067">ATP-binding</keyword>
<dbReference type="GO" id="GO:0016020">
    <property type="term" value="C:membrane"/>
    <property type="evidence" value="ECO:0007669"/>
    <property type="project" value="InterPro"/>
</dbReference>
<dbReference type="InterPro" id="IPR029439">
    <property type="entry name" value="Wzt_C"/>
</dbReference>
<keyword evidence="7" id="KW-1185">Reference proteome</keyword>
<feature type="domain" description="ABC transporter" evidence="5">
    <location>
        <begin position="24"/>
        <end position="248"/>
    </location>
</feature>
<dbReference type="CDD" id="cd10147">
    <property type="entry name" value="Wzt_C-like"/>
    <property type="match status" value="1"/>
</dbReference>
<comment type="similarity">
    <text evidence="1">Belongs to the ABC transporter superfamily.</text>
</comment>
<gene>
    <name evidence="6" type="ordered locus">UWK_02406</name>
</gene>
<dbReference type="InterPro" id="IPR003439">
    <property type="entry name" value="ABC_transporter-like_ATP-bd"/>
</dbReference>
<evidence type="ECO:0000259" key="5">
    <source>
        <dbReference type="PROSITE" id="PS50893"/>
    </source>
</evidence>
<dbReference type="InterPro" id="IPR027417">
    <property type="entry name" value="P-loop_NTPase"/>
</dbReference>
<dbReference type="SUPFAM" id="SSF52540">
    <property type="entry name" value="P-loop containing nucleoside triphosphate hydrolases"/>
    <property type="match status" value="1"/>
</dbReference>
<dbReference type="PROSITE" id="PS50893">
    <property type="entry name" value="ABC_TRANSPORTER_2"/>
    <property type="match status" value="1"/>
</dbReference>
<protein>
    <submittedName>
        <fullName evidence="6">ABC-type polysaccharide/polyol phosphate transport system, ATPase component</fullName>
    </submittedName>
</protein>
<evidence type="ECO:0000256" key="3">
    <source>
        <dbReference type="ARBA" id="ARBA00022741"/>
    </source>
</evidence>
<evidence type="ECO:0000256" key="4">
    <source>
        <dbReference type="ARBA" id="ARBA00022840"/>
    </source>
</evidence>
<dbReference type="PANTHER" id="PTHR46743:SF2">
    <property type="entry name" value="TEICHOIC ACIDS EXPORT ATP-BINDING PROTEIN TAGH"/>
    <property type="match status" value="1"/>
</dbReference>
<dbReference type="GO" id="GO:0016887">
    <property type="term" value="F:ATP hydrolysis activity"/>
    <property type="evidence" value="ECO:0007669"/>
    <property type="project" value="InterPro"/>
</dbReference>
<evidence type="ECO:0000256" key="2">
    <source>
        <dbReference type="ARBA" id="ARBA00022448"/>
    </source>
</evidence>
<dbReference type="CDD" id="cd03220">
    <property type="entry name" value="ABC_KpsT_Wzt"/>
    <property type="match status" value="1"/>
</dbReference>
<organism evidence="6 7">
    <name type="scientific">Desulfocapsa sulfexigens (strain DSM 10523 / SB164P1)</name>
    <dbReference type="NCBI Taxonomy" id="1167006"/>
    <lineage>
        <taxon>Bacteria</taxon>
        <taxon>Pseudomonadati</taxon>
        <taxon>Thermodesulfobacteriota</taxon>
        <taxon>Desulfobulbia</taxon>
        <taxon>Desulfobulbales</taxon>
        <taxon>Desulfocapsaceae</taxon>
        <taxon>Desulfocapsa</taxon>
    </lineage>
</organism>
<dbReference type="Gene3D" id="3.40.50.300">
    <property type="entry name" value="P-loop containing nucleotide triphosphate hydrolases"/>
    <property type="match status" value="1"/>
</dbReference>
<dbReference type="KEGG" id="dsf:UWK_02406"/>
<evidence type="ECO:0000313" key="7">
    <source>
        <dbReference type="Proteomes" id="UP000011721"/>
    </source>
</evidence>
<dbReference type="InterPro" id="IPR015860">
    <property type="entry name" value="ABC_transpr_TagH-like"/>
</dbReference>